<keyword evidence="8" id="KW-1185">Reference proteome</keyword>
<reference evidence="9" key="1">
    <citation type="submission" date="2016-11" db="UniProtKB">
        <authorList>
            <consortium name="WormBaseParasite"/>
        </authorList>
    </citation>
    <scope>IDENTIFICATION</scope>
</reference>
<dbReference type="PROSITE" id="PS50071">
    <property type="entry name" value="HOMEOBOX_2"/>
    <property type="match status" value="1"/>
</dbReference>
<dbReference type="SMART" id="SM00389">
    <property type="entry name" value="HOX"/>
    <property type="match status" value="1"/>
</dbReference>
<evidence type="ECO:0000313" key="8">
    <source>
        <dbReference type="Proteomes" id="UP000095282"/>
    </source>
</evidence>
<evidence type="ECO:0000259" key="7">
    <source>
        <dbReference type="PROSITE" id="PS50071"/>
    </source>
</evidence>
<keyword evidence="2 5" id="KW-0238">DNA-binding</keyword>
<dbReference type="Proteomes" id="UP000095282">
    <property type="component" value="Unplaced"/>
</dbReference>
<evidence type="ECO:0000313" key="9">
    <source>
        <dbReference type="WBParaSite" id="Csp11.Scaffold629.g15033.t1"/>
    </source>
</evidence>
<evidence type="ECO:0000256" key="3">
    <source>
        <dbReference type="ARBA" id="ARBA00023155"/>
    </source>
</evidence>
<organism evidence="8 9">
    <name type="scientific">Caenorhabditis tropicalis</name>
    <dbReference type="NCBI Taxonomy" id="1561998"/>
    <lineage>
        <taxon>Eukaryota</taxon>
        <taxon>Metazoa</taxon>
        <taxon>Ecdysozoa</taxon>
        <taxon>Nematoda</taxon>
        <taxon>Chromadorea</taxon>
        <taxon>Rhabditida</taxon>
        <taxon>Rhabditina</taxon>
        <taxon>Rhabditomorpha</taxon>
        <taxon>Rhabditoidea</taxon>
        <taxon>Rhabditidae</taxon>
        <taxon>Peloderinae</taxon>
        <taxon>Caenorhabditis</taxon>
    </lineage>
</organism>
<accession>A0A1I7U5E6</accession>
<dbReference type="InterPro" id="IPR009057">
    <property type="entry name" value="Homeodomain-like_sf"/>
</dbReference>
<feature type="DNA-binding region" description="Homeobox" evidence="5">
    <location>
        <begin position="34"/>
        <end position="93"/>
    </location>
</feature>
<evidence type="ECO:0000256" key="1">
    <source>
        <dbReference type="ARBA" id="ARBA00004123"/>
    </source>
</evidence>
<evidence type="ECO:0000256" key="6">
    <source>
        <dbReference type="RuleBase" id="RU000682"/>
    </source>
</evidence>
<dbReference type="Pfam" id="PF00046">
    <property type="entry name" value="Homeodomain"/>
    <property type="match status" value="1"/>
</dbReference>
<dbReference type="Gene3D" id="1.10.10.60">
    <property type="entry name" value="Homeodomain-like"/>
    <property type="match status" value="1"/>
</dbReference>
<name>A0A1I7U5E6_9PELO</name>
<dbReference type="InterPro" id="IPR001356">
    <property type="entry name" value="HD"/>
</dbReference>
<evidence type="ECO:0000256" key="5">
    <source>
        <dbReference type="PROSITE-ProRule" id="PRU00108"/>
    </source>
</evidence>
<dbReference type="PROSITE" id="PS00027">
    <property type="entry name" value="HOMEOBOX_1"/>
    <property type="match status" value="1"/>
</dbReference>
<dbReference type="GO" id="GO:0000981">
    <property type="term" value="F:DNA-binding transcription factor activity, RNA polymerase II-specific"/>
    <property type="evidence" value="ECO:0007669"/>
    <property type="project" value="InterPro"/>
</dbReference>
<dbReference type="STRING" id="1561998.A0A1I7U5E6"/>
<evidence type="ECO:0000256" key="2">
    <source>
        <dbReference type="ARBA" id="ARBA00023125"/>
    </source>
</evidence>
<dbReference type="CDD" id="cd00086">
    <property type="entry name" value="homeodomain"/>
    <property type="match status" value="1"/>
</dbReference>
<dbReference type="WBParaSite" id="Csp11.Scaffold629.g15033.t1">
    <property type="protein sequence ID" value="Csp11.Scaffold629.g15033.t1"/>
    <property type="gene ID" value="Csp11.Scaffold629.g15033"/>
</dbReference>
<feature type="domain" description="Homeobox" evidence="7">
    <location>
        <begin position="32"/>
        <end position="92"/>
    </location>
</feature>
<comment type="subcellular location">
    <subcellularLocation>
        <location evidence="1 5 6">Nucleus</location>
    </subcellularLocation>
</comment>
<keyword evidence="3 5" id="KW-0371">Homeobox</keyword>
<dbReference type="GO" id="GO:0005634">
    <property type="term" value="C:nucleus"/>
    <property type="evidence" value="ECO:0007669"/>
    <property type="project" value="UniProtKB-SubCell"/>
</dbReference>
<proteinExistence type="predicted"/>
<evidence type="ECO:0000256" key="4">
    <source>
        <dbReference type="ARBA" id="ARBA00023242"/>
    </source>
</evidence>
<dbReference type="SUPFAM" id="SSF46689">
    <property type="entry name" value="Homeodomain-like"/>
    <property type="match status" value="1"/>
</dbReference>
<dbReference type="AlphaFoldDB" id="A0A1I7U5E6"/>
<keyword evidence="4 5" id="KW-0539">Nucleus</keyword>
<sequence length="137" mass="15500">MSDFYSCYIAKMSSFLSPNPPKINYASLPAILSTPVPRTTKTAFQIEVMSQRFIECPFIKGKEMKNLSKNIGLSSAKIRFWFKNQRVNLKKVVASWEFDYSGYWMIEGYQPGFGLCWGGSVGQTVDSKEGILGCRVK</sequence>
<protein>
    <submittedName>
        <fullName evidence="9">Homeobox domain-containing protein</fullName>
    </submittedName>
</protein>
<dbReference type="GO" id="GO:0003677">
    <property type="term" value="F:DNA binding"/>
    <property type="evidence" value="ECO:0007669"/>
    <property type="project" value="UniProtKB-UniRule"/>
</dbReference>
<dbReference type="InterPro" id="IPR017970">
    <property type="entry name" value="Homeobox_CS"/>
</dbReference>